<dbReference type="PROSITE" id="PS51375">
    <property type="entry name" value="PPR"/>
    <property type="match status" value="3"/>
</dbReference>
<dbReference type="FunFam" id="1.25.40.10:FF:000968">
    <property type="entry name" value="Pentatricopeptide repeat-containing protein, mitochondrial"/>
    <property type="match status" value="1"/>
</dbReference>
<dbReference type="FunFam" id="1.25.40.10:FF:000073">
    <property type="entry name" value="Pentatricopeptide repeat-containing protein chloroplastic"/>
    <property type="match status" value="1"/>
</dbReference>
<dbReference type="EMBL" id="KZ305079">
    <property type="protein sequence ID" value="PIA29178.1"/>
    <property type="molecule type" value="Genomic_DNA"/>
</dbReference>
<dbReference type="InterPro" id="IPR011990">
    <property type="entry name" value="TPR-like_helical_dom_sf"/>
</dbReference>
<dbReference type="STRING" id="218851.A0A2G5CD18"/>
<accession>A0A2G5CD18</accession>
<name>A0A2G5CD18_AQUCA</name>
<dbReference type="InterPro" id="IPR046960">
    <property type="entry name" value="PPR_At4g14850-like_plant"/>
</dbReference>
<dbReference type="Pfam" id="PF20431">
    <property type="entry name" value="E_motif"/>
    <property type="match status" value="1"/>
</dbReference>
<dbReference type="Pfam" id="PF01535">
    <property type="entry name" value="PPR"/>
    <property type="match status" value="4"/>
</dbReference>
<keyword evidence="1" id="KW-0677">Repeat</keyword>
<dbReference type="NCBIfam" id="TIGR00756">
    <property type="entry name" value="PPR"/>
    <property type="match status" value="5"/>
</dbReference>
<dbReference type="FunFam" id="1.25.40.10:FF:000511">
    <property type="entry name" value="Pentatricopeptide repeat-containing protein"/>
    <property type="match status" value="1"/>
</dbReference>
<dbReference type="Gene3D" id="1.25.40.10">
    <property type="entry name" value="Tetratricopeptide repeat domain"/>
    <property type="match status" value="3"/>
</dbReference>
<dbReference type="InterPro" id="IPR046848">
    <property type="entry name" value="E_motif"/>
</dbReference>
<dbReference type="PANTHER" id="PTHR47926">
    <property type="entry name" value="PENTATRICOPEPTIDE REPEAT-CONTAINING PROTEIN"/>
    <property type="match status" value="1"/>
</dbReference>
<dbReference type="OrthoDB" id="1908712at2759"/>
<evidence type="ECO:0000256" key="2">
    <source>
        <dbReference type="PROSITE-ProRule" id="PRU00708"/>
    </source>
</evidence>
<evidence type="ECO:0000313" key="3">
    <source>
        <dbReference type="EMBL" id="PIA29178.1"/>
    </source>
</evidence>
<keyword evidence="4" id="KW-1185">Reference proteome</keyword>
<evidence type="ECO:0008006" key="5">
    <source>
        <dbReference type="Google" id="ProtNLM"/>
    </source>
</evidence>
<evidence type="ECO:0000256" key="1">
    <source>
        <dbReference type="ARBA" id="ARBA00022737"/>
    </source>
</evidence>
<sequence length="550" mass="61553">MNKGRSFVNLLLHECNCLRSFKQIHAQLITYNIIFGDNQHLLSKKAIHFLKDSSDIEYACNFFSRIYPSTNSSFPINSLLASYADSKTPQTAILAYKFLVRDGFSPDMYTFPVILKSCCKLLRIRESKQFHGVVIKLGFLFDLYVQNGLIHSYSCCGESDDARLLFDEMTVKDVVSWTSLISGLVRAASFEQALVVYSNMDVEPNVGTLVSALVACGRTQSHGMGKGIHGSIFKRGFDLGLVTGNALIDMYVKCMCLDEAKKVFSELPERDNISWTCIISGLVQCKHPKEALDVFHAMQLSGVEPDKVTLSSVLSACASLGAMDYGRWIHLYIDQHKIEWDAHIGTSMVDMYAKCGSIEMALCVFRQMHHRNIFSWNAMLGGLAMHGHGAEALDHFGQMLKFGIRPNEVTFLAVLTACCHNGLVDEGRRQFHHMVHIYNISPKIEHYGCMVDLLCRSGLLDEAQKIIKSMPMPPDVLIWGALLSACKAHGDVETSRNILSHLFELKSDDSGVYVLLSNIFAGSDRWEDAEMIRRLMKEKGIKKFPGSSVI</sequence>
<evidence type="ECO:0000313" key="4">
    <source>
        <dbReference type="Proteomes" id="UP000230069"/>
    </source>
</evidence>
<feature type="repeat" description="PPR" evidence="2">
    <location>
        <begin position="372"/>
        <end position="406"/>
    </location>
</feature>
<feature type="repeat" description="PPR" evidence="2">
    <location>
        <begin position="142"/>
        <end position="176"/>
    </location>
</feature>
<dbReference type="GO" id="GO:0009451">
    <property type="term" value="P:RNA modification"/>
    <property type="evidence" value="ECO:0007669"/>
    <property type="project" value="InterPro"/>
</dbReference>
<reference evidence="3 4" key="1">
    <citation type="submission" date="2017-09" db="EMBL/GenBank/DDBJ databases">
        <title>WGS assembly of Aquilegia coerulea Goldsmith.</title>
        <authorList>
            <person name="Hodges S."/>
            <person name="Kramer E."/>
            <person name="Nordborg M."/>
            <person name="Tomkins J."/>
            <person name="Borevitz J."/>
            <person name="Derieg N."/>
            <person name="Yan J."/>
            <person name="Mihaltcheva S."/>
            <person name="Hayes R.D."/>
            <person name="Rokhsar D."/>
        </authorList>
    </citation>
    <scope>NUCLEOTIDE SEQUENCE [LARGE SCALE GENOMIC DNA]</scope>
    <source>
        <strain evidence="4">cv. Goldsmith</strain>
    </source>
</reference>
<protein>
    <recommendedName>
        <fullName evidence="5">Pentacotripeptide-repeat region of PRORP domain-containing protein</fullName>
    </recommendedName>
</protein>
<dbReference type="Pfam" id="PF13041">
    <property type="entry name" value="PPR_2"/>
    <property type="match status" value="2"/>
</dbReference>
<dbReference type="GO" id="GO:0003723">
    <property type="term" value="F:RNA binding"/>
    <property type="evidence" value="ECO:0007669"/>
    <property type="project" value="InterPro"/>
</dbReference>
<proteinExistence type="predicted"/>
<dbReference type="AlphaFoldDB" id="A0A2G5CD18"/>
<dbReference type="InterPro" id="IPR002885">
    <property type="entry name" value="PPR_rpt"/>
</dbReference>
<dbReference type="Proteomes" id="UP000230069">
    <property type="component" value="Unassembled WGS sequence"/>
</dbReference>
<organism evidence="3 4">
    <name type="scientific">Aquilegia coerulea</name>
    <name type="common">Rocky mountain columbine</name>
    <dbReference type="NCBI Taxonomy" id="218851"/>
    <lineage>
        <taxon>Eukaryota</taxon>
        <taxon>Viridiplantae</taxon>
        <taxon>Streptophyta</taxon>
        <taxon>Embryophyta</taxon>
        <taxon>Tracheophyta</taxon>
        <taxon>Spermatophyta</taxon>
        <taxon>Magnoliopsida</taxon>
        <taxon>Ranunculales</taxon>
        <taxon>Ranunculaceae</taxon>
        <taxon>Thalictroideae</taxon>
        <taxon>Aquilegia</taxon>
    </lineage>
</organism>
<gene>
    <name evidence="3" type="ORF">AQUCO_06200042v1</name>
</gene>
<dbReference type="InParanoid" id="A0A2G5CD18"/>
<dbReference type="PANTHER" id="PTHR47926:SF459">
    <property type="entry name" value="PENTATRICOPEPTIDE REPEAT-CONTAINING PROTEIN"/>
    <property type="match status" value="1"/>
</dbReference>
<feature type="repeat" description="PPR" evidence="2">
    <location>
        <begin position="271"/>
        <end position="305"/>
    </location>
</feature>